<dbReference type="GO" id="GO:0005524">
    <property type="term" value="F:ATP binding"/>
    <property type="evidence" value="ECO:0007669"/>
    <property type="project" value="UniProtKB-KW"/>
</dbReference>
<dbReference type="Gene3D" id="1.10.510.10">
    <property type="entry name" value="Transferase(Phosphotransferase) domain 1"/>
    <property type="match status" value="1"/>
</dbReference>
<organism evidence="1 2">
    <name type="scientific">Aureococcus anophagefferens</name>
    <name type="common">Harmful bloom alga</name>
    <dbReference type="NCBI Taxonomy" id="44056"/>
    <lineage>
        <taxon>Eukaryota</taxon>
        <taxon>Sar</taxon>
        <taxon>Stramenopiles</taxon>
        <taxon>Ochrophyta</taxon>
        <taxon>Pelagophyceae</taxon>
        <taxon>Pelagomonadales</taxon>
        <taxon>Pelagomonadaceae</taxon>
        <taxon>Aureococcus</taxon>
    </lineage>
</organism>
<dbReference type="EMBL" id="JBBJCI010000363">
    <property type="protein sequence ID" value="KAK7233255.1"/>
    <property type="molecule type" value="Genomic_DNA"/>
</dbReference>
<dbReference type="SUPFAM" id="SSF56112">
    <property type="entry name" value="Protein kinase-like (PK-like)"/>
    <property type="match status" value="1"/>
</dbReference>
<dbReference type="InterPro" id="IPR008271">
    <property type="entry name" value="Ser/Thr_kinase_AS"/>
</dbReference>
<dbReference type="InterPro" id="IPR003527">
    <property type="entry name" value="MAP_kinase_CS"/>
</dbReference>
<dbReference type="InterPro" id="IPR011009">
    <property type="entry name" value="Kinase-like_dom_sf"/>
</dbReference>
<dbReference type="InterPro" id="IPR000719">
    <property type="entry name" value="Prot_kinase_dom"/>
</dbReference>
<protein>
    <submittedName>
        <fullName evidence="1">MAP kinase</fullName>
    </submittedName>
</protein>
<dbReference type="Gene3D" id="3.30.200.20">
    <property type="entry name" value="Phosphorylase Kinase, domain 1"/>
    <property type="match status" value="1"/>
</dbReference>
<keyword evidence="1" id="KW-0808">Transferase</keyword>
<evidence type="ECO:0000313" key="1">
    <source>
        <dbReference type="EMBL" id="KAK7233255.1"/>
    </source>
</evidence>
<dbReference type="GO" id="GO:0004707">
    <property type="term" value="F:MAP kinase activity"/>
    <property type="evidence" value="ECO:0007669"/>
    <property type="project" value="InterPro"/>
</dbReference>
<dbReference type="Pfam" id="PF00069">
    <property type="entry name" value="Pkinase"/>
    <property type="match status" value="1"/>
</dbReference>
<dbReference type="Proteomes" id="UP001363151">
    <property type="component" value="Unassembled WGS sequence"/>
</dbReference>
<accession>A0ABR1FM17</accession>
<name>A0ABR1FM17_AURAN</name>
<gene>
    <name evidence="1" type="ORF">SO694_00038269</name>
</gene>
<keyword evidence="1" id="KW-0418">Kinase</keyword>
<keyword evidence="2" id="KW-1185">Reference proteome</keyword>
<dbReference type="SMART" id="SM00220">
    <property type="entry name" value="S_TKc"/>
    <property type="match status" value="1"/>
</dbReference>
<comment type="caution">
    <text evidence="1">The sequence shown here is derived from an EMBL/GenBank/DDBJ whole genome shotgun (WGS) entry which is preliminary data.</text>
</comment>
<dbReference type="PANTHER" id="PTHR24055">
    <property type="entry name" value="MITOGEN-ACTIVATED PROTEIN KINASE"/>
    <property type="match status" value="1"/>
</dbReference>
<dbReference type="PROSITE" id="PS50011">
    <property type="entry name" value="PROTEIN_KINASE_DOM"/>
    <property type="match status" value="1"/>
</dbReference>
<dbReference type="KEGG" id="aaf:AURANDRAFT_54389"/>
<proteinExistence type="predicted"/>
<evidence type="ECO:0000313" key="2">
    <source>
        <dbReference type="Proteomes" id="UP001363151"/>
    </source>
</evidence>
<dbReference type="InterPro" id="IPR050117">
    <property type="entry name" value="MAPK"/>
</dbReference>
<dbReference type="PROSITE" id="PS01351">
    <property type="entry name" value="MAPK"/>
    <property type="match status" value="1"/>
</dbReference>
<dbReference type="PROSITE" id="PS00108">
    <property type="entry name" value="PROTEIN_KINASE_ST"/>
    <property type="match status" value="1"/>
</dbReference>
<reference evidence="1 2" key="1">
    <citation type="submission" date="2024-03" db="EMBL/GenBank/DDBJ databases">
        <title>Aureococcus anophagefferens CCMP1851 and Kratosvirus quantuckense: Draft genome of a second virus-susceptible host strain in the model system.</title>
        <authorList>
            <person name="Chase E."/>
            <person name="Truchon A.R."/>
            <person name="Schepens W."/>
            <person name="Wilhelm S.W."/>
        </authorList>
    </citation>
    <scope>NUCLEOTIDE SEQUENCE [LARGE SCALE GENOMIC DNA]</scope>
    <source>
        <strain evidence="1 2">CCMP1851</strain>
    </source>
</reference>
<sequence>MVTVWQDKDDKYWRRWRRLGPNTNITHVDQCADDDEASICGTLTKRWWFGFWRRDVYAQLCGGELSFFASEESDGVLDALELAPACRVEIARGSVVLLPDGPATKHFAAIVLGCKFPADCELWRALLRRAISRRAKKETMAREKKGDLRDFLGAREATARRGPDAAPFDPWKCYDLVRTAGAGSYGVVVEALDRATGRKVAIKKVMRAFEDLTECRRLARELRLLHSLSHRNVLPVYDAFRRPETDDVFLVSRLCDSDLHAIIYARESPLSPRHARVIAYQLLEALRHVHAAGVLHRDLKPSNVLVDEDCDVVLCDFGLARAPPPREARVPLRRPASPASDGHLLTEYVVTRWYRAPELLLANGSYDGAVDVWAAGCILAEMVRKRPLFPGKHVAHQVELVVSALRALEPADFPAAFEGLTNSRARSFAERVRADASRPPTWASRVPDLDDAGVDVLAALLRFDAGDRATAARALDAPYFAAARDYCKIHLARPALDRTPLDASIGSNASCLCEDDVDVDLGDVEAAADVDALKRILVAREFKRTDPAW</sequence>